<gene>
    <name evidence="1" type="ORF">PGIGA_G00103700</name>
</gene>
<organism evidence="1 2">
    <name type="scientific">Pangasianodon gigas</name>
    <name type="common">Mekong giant catfish</name>
    <name type="synonym">Pangasius gigas</name>
    <dbReference type="NCBI Taxonomy" id="30993"/>
    <lineage>
        <taxon>Eukaryota</taxon>
        <taxon>Metazoa</taxon>
        <taxon>Chordata</taxon>
        <taxon>Craniata</taxon>
        <taxon>Vertebrata</taxon>
        <taxon>Euteleostomi</taxon>
        <taxon>Actinopterygii</taxon>
        <taxon>Neopterygii</taxon>
        <taxon>Teleostei</taxon>
        <taxon>Ostariophysi</taxon>
        <taxon>Siluriformes</taxon>
        <taxon>Pangasiidae</taxon>
        <taxon>Pangasianodon</taxon>
    </lineage>
</organism>
<name>A0ACC5W7A5_PANGG</name>
<keyword evidence="2" id="KW-1185">Reference proteome</keyword>
<comment type="caution">
    <text evidence="1">The sequence shown here is derived from an EMBL/GenBank/DDBJ whole genome shotgun (WGS) entry which is preliminary data.</text>
</comment>
<dbReference type="EMBL" id="CM040455">
    <property type="protein sequence ID" value="MCI4374962.1"/>
    <property type="molecule type" value="Genomic_DNA"/>
</dbReference>
<evidence type="ECO:0000313" key="1">
    <source>
        <dbReference type="EMBL" id="MCI4374962.1"/>
    </source>
</evidence>
<proteinExistence type="predicted"/>
<sequence>MMKAEEIKCEDLEPVESCSSEQISDTFQTNISHRRVQKEIHHCSLCGKRFTRKTYLRQHQRIHTGEKPYHCSQCGKSFSQKSHVKQHQRIHTGEKPYQCSECGKKFTCQSHLQRHQRIHAGEKPFQCSHCEKKFSERVISNSTSAFTQ</sequence>
<evidence type="ECO:0000313" key="2">
    <source>
        <dbReference type="Proteomes" id="UP000829447"/>
    </source>
</evidence>
<accession>A0ACC5W7A5</accession>
<reference evidence="1 2" key="1">
    <citation type="journal article" date="2022" name="bioRxiv">
        <title>An ancient truncated duplication of the anti-Mullerian hormone receptor type 2 gene is a potential conserved master sex determinant in the Pangasiidae catfish family.</title>
        <authorList>
            <person name="Wen M."/>
            <person name="Pan Q."/>
            <person name="Jouanno E."/>
            <person name="Montfort J."/>
            <person name="Zahm M."/>
            <person name="Cabau C."/>
            <person name="Klopp C."/>
            <person name="Iampietro C."/>
            <person name="Roques C."/>
            <person name="Bouchez O."/>
            <person name="Castinel A."/>
            <person name="Donnadieu C."/>
            <person name="Parrinello H."/>
            <person name="Poncet C."/>
            <person name="Belmonte E."/>
            <person name="Gautier V."/>
            <person name="Avarre J.-C."/>
            <person name="Dugue R."/>
            <person name="Gustiano R."/>
            <person name="Ha T.T.T."/>
            <person name="Campet M."/>
            <person name="Sriphairoj K."/>
            <person name="Ribolli J."/>
            <person name="de Almeida F.L."/>
            <person name="Desvignes T."/>
            <person name="Postlethwait J.H."/>
            <person name="Bucao C.F."/>
            <person name="Robinson-Rechavi M."/>
            <person name="Bobe J."/>
            <person name="Herpin A."/>
            <person name="Guiguen Y."/>
        </authorList>
    </citation>
    <scope>NUCLEOTIDE SEQUENCE [LARGE SCALE GENOMIC DNA]</scope>
    <source>
        <strain evidence="1">YG-Dec2019</strain>
    </source>
</reference>
<dbReference type="Proteomes" id="UP000829447">
    <property type="component" value="Linkage Group LG2"/>
</dbReference>
<protein>
    <submittedName>
        <fullName evidence="1">Uncharacterized protein</fullName>
    </submittedName>
</protein>
<feature type="non-terminal residue" evidence="1">
    <location>
        <position position="148"/>
    </location>
</feature>